<organism evidence="1 2">
    <name type="scientific">Brevirhabdus pacifica</name>
    <dbReference type="NCBI Taxonomy" id="1267768"/>
    <lineage>
        <taxon>Bacteria</taxon>
        <taxon>Pseudomonadati</taxon>
        <taxon>Pseudomonadota</taxon>
        <taxon>Alphaproteobacteria</taxon>
        <taxon>Rhodobacterales</taxon>
        <taxon>Paracoccaceae</taxon>
        <taxon>Brevirhabdus</taxon>
    </lineage>
</organism>
<gene>
    <name evidence="1" type="ORF">BV394_09850</name>
</gene>
<accession>A0A1U7DJB9</accession>
<reference evidence="1 2" key="1">
    <citation type="submission" date="2017-01" db="EMBL/GenBank/DDBJ databases">
        <title>Genomic analysis of Xuhuaishuia manganoxidans DY6-4.</title>
        <authorList>
            <person name="Wang X."/>
        </authorList>
    </citation>
    <scope>NUCLEOTIDE SEQUENCE [LARGE SCALE GENOMIC DNA]</scope>
    <source>
        <strain evidence="1 2">DY6-4</strain>
    </source>
</reference>
<sequence>MNSFSPIPAPAFAFAALAHVALSQPAPAQGVAIDPGAVTAACASSGSSCRAIVDGHLARLAAAGLAPADLRSRIALLATAVLQAVTSAPPSRAADLADALASVLVRLADATDDPAQETTLRQVAGAVANGTFDTLPVGVAVAASPR</sequence>
<keyword evidence="2" id="KW-1185">Reference proteome</keyword>
<dbReference type="Proteomes" id="UP000187266">
    <property type="component" value="Chromosome"/>
</dbReference>
<evidence type="ECO:0000313" key="2">
    <source>
        <dbReference type="Proteomes" id="UP000187266"/>
    </source>
</evidence>
<name>A0A1U7DJB9_9RHOB</name>
<accession>A0A2M9DAR7</accession>
<protein>
    <submittedName>
        <fullName evidence="1">Uncharacterized protein</fullName>
    </submittedName>
</protein>
<proteinExistence type="predicted"/>
<dbReference type="EMBL" id="CP019124">
    <property type="protein sequence ID" value="APX89983.1"/>
    <property type="molecule type" value="Genomic_DNA"/>
</dbReference>
<evidence type="ECO:0000313" key="1">
    <source>
        <dbReference type="EMBL" id="APX89983.1"/>
    </source>
</evidence>
<dbReference type="RefSeq" id="WP_076980004.1">
    <property type="nucleotide sequence ID" value="NZ_CP019124.1"/>
</dbReference>
<dbReference type="AlphaFoldDB" id="A0A1U7DJB9"/>
<dbReference type="STRING" id="1267768.BV394_09850"/>